<accession>A0ABQ1DWK8</accession>
<keyword evidence="7" id="KW-1185">Reference proteome</keyword>
<dbReference type="Pfam" id="PF13490">
    <property type="entry name" value="zf-HC2"/>
    <property type="match status" value="1"/>
</dbReference>
<protein>
    <recommendedName>
        <fullName evidence="2">Anti-sigma-W factor RsiW</fullName>
    </recommendedName>
</protein>
<sequence length="317" mass="33344">MNEEEYFEQLCSNSVDGTLTDSEKQKLEEHLAECPSCAALKEDLKQMHSMLAVDETEPPAGLHDSIMERLRQEETVRVVAPQKPMRRLPAFTMVAAAAVVVLVVLGGGLMPAFSTVGSGSTTAADSASADAGDCTMNGGMQDEIEQSVQRNTDTSDSGASNASEQQSGTASQSANGSAYSGQNDTGEDSAANAQSDAGVDAEQYADNDQSIAAPEPIIEKSVQVQTGPVLTLPQSLHGAHTAYCYVATGGSSLPDIDGELLAQENGVSWFRLDNSMETLEKTLQTVEQAGCTVTAYDKVDLTIDSHADSWILAVVTG</sequence>
<feature type="domain" description="Putative zinc-finger" evidence="5">
    <location>
        <begin position="9"/>
        <end position="38"/>
    </location>
</feature>
<evidence type="ECO:0000256" key="1">
    <source>
        <dbReference type="ARBA" id="ARBA00024353"/>
    </source>
</evidence>
<organism evidence="6 7">
    <name type="scientific">Butyricicoccus faecihominis</name>
    <dbReference type="NCBI Taxonomy" id="1712515"/>
    <lineage>
        <taxon>Bacteria</taxon>
        <taxon>Bacillati</taxon>
        <taxon>Bacillota</taxon>
        <taxon>Clostridia</taxon>
        <taxon>Eubacteriales</taxon>
        <taxon>Butyricicoccaceae</taxon>
        <taxon>Butyricicoccus</taxon>
    </lineage>
</organism>
<proteinExistence type="inferred from homology"/>
<feature type="region of interest" description="Disordered" evidence="3">
    <location>
        <begin position="117"/>
        <end position="203"/>
    </location>
</feature>
<keyword evidence="4" id="KW-0472">Membrane</keyword>
<evidence type="ECO:0000259" key="5">
    <source>
        <dbReference type="Pfam" id="PF13490"/>
    </source>
</evidence>
<dbReference type="Gene3D" id="1.10.10.1320">
    <property type="entry name" value="Anti-sigma factor, zinc-finger domain"/>
    <property type="match status" value="1"/>
</dbReference>
<comment type="caution">
    <text evidence="6">The sequence shown here is derived from an EMBL/GenBank/DDBJ whole genome shotgun (WGS) entry which is preliminary data.</text>
</comment>
<feature type="transmembrane region" description="Helical" evidence="4">
    <location>
        <begin position="90"/>
        <end position="113"/>
    </location>
</feature>
<feature type="compositionally biased region" description="Polar residues" evidence="3">
    <location>
        <begin position="146"/>
        <end position="184"/>
    </location>
</feature>
<dbReference type="RefSeq" id="WP_188886463.1">
    <property type="nucleotide sequence ID" value="NZ_BLYJ01000002.1"/>
</dbReference>
<evidence type="ECO:0000256" key="4">
    <source>
        <dbReference type="SAM" id="Phobius"/>
    </source>
</evidence>
<gene>
    <name evidence="6" type="ORF">BUFA31_02730</name>
</gene>
<reference evidence="6 7" key="1">
    <citation type="submission" date="2020-06" db="EMBL/GenBank/DDBJ databases">
        <title>Characterization of fructooligosaccharide metabolism and fructooligosaccharide-degrading enzymes in human commensal butyrate producers.</title>
        <authorList>
            <person name="Tanno H."/>
            <person name="Fujii T."/>
            <person name="Hirano K."/>
            <person name="Maeno S."/>
            <person name="Tonozuka T."/>
            <person name="Sakamoto M."/>
            <person name="Ohkuma M."/>
            <person name="Tochio T."/>
            <person name="Endo A."/>
        </authorList>
    </citation>
    <scope>NUCLEOTIDE SEQUENCE [LARGE SCALE GENOMIC DNA]</scope>
    <source>
        <strain evidence="6 7">JCM 31056</strain>
    </source>
</reference>
<evidence type="ECO:0000313" key="6">
    <source>
        <dbReference type="EMBL" id="GFO87109.1"/>
    </source>
</evidence>
<dbReference type="InterPro" id="IPR027383">
    <property type="entry name" value="Znf_put"/>
</dbReference>
<keyword evidence="4" id="KW-1133">Transmembrane helix</keyword>
<name>A0ABQ1DWK8_9FIRM</name>
<keyword evidence="4" id="KW-0812">Transmembrane</keyword>
<comment type="similarity">
    <text evidence="1">Belongs to the zinc-associated anti-sigma factor (ZAS) superfamily. Anti-sigma-W factor family.</text>
</comment>
<dbReference type="InterPro" id="IPR041916">
    <property type="entry name" value="Anti_sigma_zinc_sf"/>
</dbReference>
<evidence type="ECO:0000313" key="7">
    <source>
        <dbReference type="Proteomes" id="UP000620147"/>
    </source>
</evidence>
<feature type="compositionally biased region" description="Low complexity" evidence="3">
    <location>
        <begin position="117"/>
        <end position="133"/>
    </location>
</feature>
<evidence type="ECO:0000256" key="2">
    <source>
        <dbReference type="ARBA" id="ARBA00024438"/>
    </source>
</evidence>
<evidence type="ECO:0000256" key="3">
    <source>
        <dbReference type="SAM" id="MobiDB-lite"/>
    </source>
</evidence>
<dbReference type="Proteomes" id="UP000620147">
    <property type="component" value="Unassembled WGS sequence"/>
</dbReference>
<dbReference type="EMBL" id="BLYJ01000002">
    <property type="protein sequence ID" value="GFO87109.1"/>
    <property type="molecule type" value="Genomic_DNA"/>
</dbReference>